<dbReference type="GO" id="GO:0070475">
    <property type="term" value="P:rRNA base methylation"/>
    <property type="evidence" value="ECO:0007669"/>
    <property type="project" value="TreeGrafter"/>
</dbReference>
<evidence type="ECO:0000256" key="3">
    <source>
        <dbReference type="ARBA" id="ARBA00022691"/>
    </source>
</evidence>
<evidence type="ECO:0000313" key="7">
    <source>
        <dbReference type="EMBL" id="OHW62042.1"/>
    </source>
</evidence>
<dbReference type="InterPro" id="IPR029063">
    <property type="entry name" value="SAM-dependent_MTases_sf"/>
</dbReference>
<dbReference type="Proteomes" id="UP000180254">
    <property type="component" value="Unassembled WGS sequence"/>
</dbReference>
<dbReference type="Gene3D" id="3.40.50.150">
    <property type="entry name" value="Vaccinia Virus protein VP39"/>
    <property type="match status" value="1"/>
</dbReference>
<dbReference type="Pfam" id="PF05958">
    <property type="entry name" value="tRNA_U5-meth_tr"/>
    <property type="match status" value="1"/>
</dbReference>
<dbReference type="GO" id="GO:0070041">
    <property type="term" value="F:rRNA (uridine-C5-)-methyltransferase activity"/>
    <property type="evidence" value="ECO:0007669"/>
    <property type="project" value="TreeGrafter"/>
</dbReference>
<dbReference type="RefSeq" id="WP_071063242.1">
    <property type="nucleotide sequence ID" value="NZ_MKIE01000005.1"/>
</dbReference>
<feature type="active site" description="Nucleophile" evidence="4">
    <location>
        <position position="400"/>
    </location>
</feature>
<name>A0A1S1V664_9FIRM</name>
<dbReference type="CDD" id="cd02440">
    <property type="entry name" value="AdoMet_MTases"/>
    <property type="match status" value="1"/>
</dbReference>
<dbReference type="NCBIfam" id="TIGR00479">
    <property type="entry name" value="rumA"/>
    <property type="match status" value="1"/>
</dbReference>
<comment type="caution">
    <text evidence="7">The sequence shown here is derived from an EMBL/GenBank/DDBJ whole genome shotgun (WGS) entry which is preliminary data.</text>
</comment>
<dbReference type="Gene3D" id="2.40.50.1070">
    <property type="match status" value="1"/>
</dbReference>
<keyword evidence="1 4" id="KW-0489">Methyltransferase</keyword>
<reference evidence="7 8" key="1">
    <citation type="submission" date="2016-09" db="EMBL/GenBank/DDBJ databases">
        <title>Genome sequence of Eubacterium angustum.</title>
        <authorList>
            <person name="Poehlein A."/>
            <person name="Daniel R."/>
        </authorList>
    </citation>
    <scope>NUCLEOTIDE SEQUENCE [LARGE SCALE GENOMIC DNA]</scope>
    <source>
        <strain evidence="7 8">DSM 1989</strain>
    </source>
</reference>
<feature type="binding site" evidence="4">
    <location>
        <position position="373"/>
    </location>
    <ligand>
        <name>S-adenosyl-L-methionine</name>
        <dbReference type="ChEBI" id="CHEBI:59789"/>
    </ligand>
</feature>
<feature type="binding site" evidence="4">
    <location>
        <position position="275"/>
    </location>
    <ligand>
        <name>S-adenosyl-L-methionine</name>
        <dbReference type="ChEBI" id="CHEBI:59789"/>
    </ligand>
</feature>
<dbReference type="PROSITE" id="PS01231">
    <property type="entry name" value="TRMA_2"/>
    <property type="match status" value="1"/>
</dbReference>
<evidence type="ECO:0000256" key="1">
    <source>
        <dbReference type="ARBA" id="ARBA00022603"/>
    </source>
</evidence>
<comment type="similarity">
    <text evidence="4">Belongs to the class I-like SAM-binding methyltransferase superfamily. RNA M5U methyltransferase family.</text>
</comment>
<keyword evidence="8" id="KW-1185">Reference proteome</keyword>
<dbReference type="FunFam" id="3.40.50.150:FF:000009">
    <property type="entry name" value="23S rRNA (Uracil(1939)-C(5))-methyltransferase RlmD"/>
    <property type="match status" value="1"/>
</dbReference>
<dbReference type="InterPro" id="IPR002792">
    <property type="entry name" value="TRAM_dom"/>
</dbReference>
<dbReference type="InterPro" id="IPR012340">
    <property type="entry name" value="NA-bd_OB-fold"/>
</dbReference>
<dbReference type="OrthoDB" id="9804590at2"/>
<evidence type="ECO:0000256" key="2">
    <source>
        <dbReference type="ARBA" id="ARBA00022679"/>
    </source>
</evidence>
<feature type="domain" description="TRAM" evidence="6">
    <location>
        <begin position="3"/>
        <end position="62"/>
    </location>
</feature>
<feature type="binding site" evidence="4">
    <location>
        <position position="304"/>
    </location>
    <ligand>
        <name>S-adenosyl-L-methionine</name>
        <dbReference type="ChEBI" id="CHEBI:59789"/>
    </ligand>
</feature>
<dbReference type="STRING" id="39480.EUAN_14900"/>
<dbReference type="PANTHER" id="PTHR11061">
    <property type="entry name" value="RNA M5U METHYLTRANSFERASE"/>
    <property type="match status" value="1"/>
</dbReference>
<organism evidence="7 8">
    <name type="scientific">Andreesenia angusta</name>
    <dbReference type="NCBI Taxonomy" id="39480"/>
    <lineage>
        <taxon>Bacteria</taxon>
        <taxon>Bacillati</taxon>
        <taxon>Bacillota</taxon>
        <taxon>Tissierellia</taxon>
        <taxon>Tissierellales</taxon>
        <taxon>Gottschalkiaceae</taxon>
        <taxon>Andreesenia</taxon>
    </lineage>
</organism>
<dbReference type="Pfam" id="PF01938">
    <property type="entry name" value="TRAM"/>
    <property type="match status" value="1"/>
</dbReference>
<dbReference type="EMBL" id="MKIE01000005">
    <property type="protein sequence ID" value="OHW62042.1"/>
    <property type="molecule type" value="Genomic_DNA"/>
</dbReference>
<dbReference type="SUPFAM" id="SSF50249">
    <property type="entry name" value="Nucleic acid-binding proteins"/>
    <property type="match status" value="1"/>
</dbReference>
<feature type="active site" evidence="5">
    <location>
        <position position="400"/>
    </location>
</feature>
<dbReference type="PROSITE" id="PS51687">
    <property type="entry name" value="SAM_MT_RNA_M5U"/>
    <property type="match status" value="1"/>
</dbReference>
<gene>
    <name evidence="7" type="primary">rlmCD_2</name>
    <name evidence="7" type="ORF">EUAN_14900</name>
</gene>
<dbReference type="PANTHER" id="PTHR11061:SF30">
    <property type="entry name" value="TRNA (URACIL(54)-C(5))-METHYLTRANSFERASE"/>
    <property type="match status" value="1"/>
</dbReference>
<sequence length="442" mass="49375">MINLDKGSKVKLKIVDMTHEGKGVGRTEEGLAVFVDRALVGDTVEAEITKMKKNYAEAKMVEIVEYSKDRIESRCPVSERCGGCELQELKYEKQLEMKEKKVKDALSKLAKVDVEVESIISAEKTENYRNKVNLHIENGDEIKIGYYERGSHSVVDTDSCNINSEVSRKVADLVKDWLEENHIDCVRHIVVRDSKQTGDTMVVIVTAAKKMPMIELLSDLLVEEIPEVKTVVQNINTAGGSSILGPKSRVVYGEGYIYDYVGEHKFKISPETFFQVNTDGMELLYSKVMEYAALDGSECVYDIYCGIGTITLMLAEKAKTVYGVEYVEKSVANAIENAELNNISNVEFYAGKAESVMPDLYRDGRKADVVVIDPPRKGCEKKVLEILVKVEPKKVVYVSCNPSTMARDIAFLVENGYSVQKVQPVDMFPMSSHVEAVALLTK</sequence>
<evidence type="ECO:0000259" key="6">
    <source>
        <dbReference type="PROSITE" id="PS50926"/>
    </source>
</evidence>
<dbReference type="InterPro" id="IPR010280">
    <property type="entry name" value="U5_MeTrfase_fam"/>
</dbReference>
<protein>
    <submittedName>
        <fullName evidence="7">23S rRNA (Uracil-C(5))-methyltransferase RlmCD</fullName>
        <ecNumber evidence="7">2.1.1.189</ecNumber>
        <ecNumber evidence="7">2.1.1.190</ecNumber>
    </submittedName>
</protein>
<dbReference type="InterPro" id="IPR030391">
    <property type="entry name" value="MeTrfase_TrmA_CS"/>
</dbReference>
<evidence type="ECO:0000256" key="4">
    <source>
        <dbReference type="PROSITE-ProRule" id="PRU01024"/>
    </source>
</evidence>
<dbReference type="PROSITE" id="PS01230">
    <property type="entry name" value="TRMA_1"/>
    <property type="match status" value="1"/>
</dbReference>
<dbReference type="EC" id="2.1.1.189" evidence="7"/>
<dbReference type="SUPFAM" id="SSF53335">
    <property type="entry name" value="S-adenosyl-L-methionine-dependent methyltransferases"/>
    <property type="match status" value="1"/>
</dbReference>
<feature type="binding site" evidence="4">
    <location>
        <position position="325"/>
    </location>
    <ligand>
        <name>S-adenosyl-L-methionine</name>
        <dbReference type="ChEBI" id="CHEBI:59789"/>
    </ligand>
</feature>
<accession>A0A1S1V664</accession>
<dbReference type="InterPro" id="IPR030390">
    <property type="entry name" value="MeTrfase_TrmA_AS"/>
</dbReference>
<dbReference type="AlphaFoldDB" id="A0A1S1V664"/>
<keyword evidence="2 4" id="KW-0808">Transferase</keyword>
<keyword evidence="3 4" id="KW-0949">S-adenosyl-L-methionine</keyword>
<dbReference type="FunFam" id="2.40.50.140:FF:000097">
    <property type="entry name" value="23S rRNA (uracil(1939)-C(5))-methyltransferase RlmD"/>
    <property type="match status" value="1"/>
</dbReference>
<dbReference type="PROSITE" id="PS50926">
    <property type="entry name" value="TRAM"/>
    <property type="match status" value="1"/>
</dbReference>
<dbReference type="Gene3D" id="2.40.50.140">
    <property type="entry name" value="Nucleic acid-binding proteins"/>
    <property type="match status" value="1"/>
</dbReference>
<evidence type="ECO:0000256" key="5">
    <source>
        <dbReference type="PROSITE-ProRule" id="PRU10015"/>
    </source>
</evidence>
<proteinExistence type="inferred from homology"/>
<dbReference type="FunFam" id="2.40.50.1070:FF:000003">
    <property type="entry name" value="23S rRNA (Uracil-5-)-methyltransferase RumA"/>
    <property type="match status" value="1"/>
</dbReference>
<dbReference type="EC" id="2.1.1.190" evidence="7"/>
<evidence type="ECO:0000313" key="8">
    <source>
        <dbReference type="Proteomes" id="UP000180254"/>
    </source>
</evidence>